<feature type="transmembrane region" description="Helical" evidence="1">
    <location>
        <begin position="46"/>
        <end position="68"/>
    </location>
</feature>
<evidence type="ECO:0000256" key="1">
    <source>
        <dbReference type="SAM" id="Phobius"/>
    </source>
</evidence>
<accession>A0A382RSH0</accession>
<protein>
    <submittedName>
        <fullName evidence="2">Uncharacterized protein</fullName>
    </submittedName>
</protein>
<feature type="non-terminal residue" evidence="2">
    <location>
        <position position="82"/>
    </location>
</feature>
<gene>
    <name evidence="2" type="ORF">METZ01_LOCUS352871</name>
</gene>
<reference evidence="2" key="1">
    <citation type="submission" date="2018-05" db="EMBL/GenBank/DDBJ databases">
        <authorList>
            <person name="Lanie J.A."/>
            <person name="Ng W.-L."/>
            <person name="Kazmierczak K.M."/>
            <person name="Andrzejewski T.M."/>
            <person name="Davidsen T.M."/>
            <person name="Wayne K.J."/>
            <person name="Tettelin H."/>
            <person name="Glass J.I."/>
            <person name="Rusch D."/>
            <person name="Podicherti R."/>
            <person name="Tsui H.-C.T."/>
            <person name="Winkler M.E."/>
        </authorList>
    </citation>
    <scope>NUCLEOTIDE SEQUENCE</scope>
</reference>
<dbReference type="AlphaFoldDB" id="A0A382RSH0"/>
<dbReference type="EMBL" id="UINC01123506">
    <property type="protein sequence ID" value="SVD00017.1"/>
    <property type="molecule type" value="Genomic_DNA"/>
</dbReference>
<name>A0A382RSH0_9ZZZZ</name>
<proteinExistence type="predicted"/>
<keyword evidence="1" id="KW-0812">Transmembrane</keyword>
<sequence length="82" mass="9053">MTSKSSPKSIEYVESNFSTLNAHADGIVDNERQLSRLKRFKADRALIKNICIIALALGLLAILLAIAYNRSQAPVIEIVEKP</sequence>
<organism evidence="2">
    <name type="scientific">marine metagenome</name>
    <dbReference type="NCBI Taxonomy" id="408172"/>
    <lineage>
        <taxon>unclassified sequences</taxon>
        <taxon>metagenomes</taxon>
        <taxon>ecological metagenomes</taxon>
    </lineage>
</organism>
<keyword evidence="1" id="KW-0472">Membrane</keyword>
<keyword evidence="1" id="KW-1133">Transmembrane helix</keyword>
<evidence type="ECO:0000313" key="2">
    <source>
        <dbReference type="EMBL" id="SVD00017.1"/>
    </source>
</evidence>